<proteinExistence type="predicted"/>
<geneLocation type="plasmid" evidence="1 2">
    <name>pYSPA8-1</name>
</geneLocation>
<dbReference type="AlphaFoldDB" id="A0AA86JBK3"/>
<dbReference type="RefSeq" id="WP_323451887.1">
    <property type="nucleotide sequence ID" value="NZ_LC735414.1"/>
</dbReference>
<sequence>MPRNQPTAAQRAREAQAVTGGPYTKLLRAATTAPTAGETWCPDCRYAFLLHREGCPAPAVFRLFDLDFDGPYWGGGLHSHGVEVWVTARADGGRGPWLHPGMALGGADALKGALRLEADGETPDLGHLNAVLRRAFPGAAEGPFALNRYADMDTAPPMLARALWTLDCDGDCAGYDPAW</sequence>
<keyword evidence="2" id="KW-1185">Reference proteome</keyword>
<name>A0AA86JBK3_9ACTN</name>
<evidence type="ECO:0000313" key="2">
    <source>
        <dbReference type="Proteomes" id="UP001291653"/>
    </source>
</evidence>
<reference evidence="1 2" key="1">
    <citation type="submission" date="2022-10" db="EMBL/GenBank/DDBJ databases">
        <title>Draft genome sequence of Streptomyces sp. YSPA8.</title>
        <authorList>
            <person name="Moriuchi R."/>
            <person name="Dohra H."/>
            <person name="Yamamura H."/>
            <person name="Kodani S."/>
        </authorList>
    </citation>
    <scope>NUCLEOTIDE SEQUENCE [LARGE SCALE GENOMIC DNA]</scope>
    <source>
        <strain evidence="1 2">YSPA8</strain>
        <plasmid evidence="1 2">pYSPA8-1</plasmid>
    </source>
</reference>
<dbReference type="Proteomes" id="UP001291653">
    <property type="component" value="Plasmid pYSPA8-1"/>
</dbReference>
<evidence type="ECO:0000313" key="1">
    <source>
        <dbReference type="EMBL" id="BDT39528.1"/>
    </source>
</evidence>
<gene>
    <name evidence="1" type="ORF">SYYSPA8_37050</name>
</gene>
<keyword evidence="1" id="KW-0614">Plasmid</keyword>
<accession>A0AA86JBK3</accession>
<dbReference type="EMBL" id="LC735414">
    <property type="protein sequence ID" value="BDT39528.1"/>
    <property type="molecule type" value="Genomic_DNA"/>
</dbReference>
<organism evidence="1 2">
    <name type="scientific">Streptomyces yaizuensis</name>
    <dbReference type="NCBI Taxonomy" id="2989713"/>
    <lineage>
        <taxon>Bacteria</taxon>
        <taxon>Bacillati</taxon>
        <taxon>Actinomycetota</taxon>
        <taxon>Actinomycetes</taxon>
        <taxon>Kitasatosporales</taxon>
        <taxon>Streptomycetaceae</taxon>
        <taxon>Streptomyces</taxon>
    </lineage>
</organism>
<protein>
    <submittedName>
        <fullName evidence="1">Uncharacterized protein</fullName>
    </submittedName>
</protein>